<dbReference type="EMBL" id="JAJKFW010000024">
    <property type="protein sequence ID" value="MCC9643298.1"/>
    <property type="molecule type" value="Genomic_DNA"/>
</dbReference>
<dbReference type="RefSeq" id="WP_230274246.1">
    <property type="nucleotide sequence ID" value="NZ_JAJKFW010000024.1"/>
</dbReference>
<evidence type="ECO:0000256" key="1">
    <source>
        <dbReference type="SAM" id="MobiDB-lite"/>
    </source>
</evidence>
<comment type="caution">
    <text evidence="3">The sequence shown here is derived from an EMBL/GenBank/DDBJ whole genome shotgun (WGS) entry which is preliminary data.</text>
</comment>
<organism evidence="3 4">
    <name type="scientific">Rhodopirellula halodulae</name>
    <dbReference type="NCBI Taxonomy" id="2894198"/>
    <lineage>
        <taxon>Bacteria</taxon>
        <taxon>Pseudomonadati</taxon>
        <taxon>Planctomycetota</taxon>
        <taxon>Planctomycetia</taxon>
        <taxon>Pirellulales</taxon>
        <taxon>Pirellulaceae</taxon>
        <taxon>Rhodopirellula</taxon>
    </lineage>
</organism>
<evidence type="ECO:0000313" key="3">
    <source>
        <dbReference type="EMBL" id="MCC9643298.1"/>
    </source>
</evidence>
<feature type="region of interest" description="Disordered" evidence="1">
    <location>
        <begin position="27"/>
        <end position="58"/>
    </location>
</feature>
<proteinExistence type="predicted"/>
<feature type="chain" id="PRO_5046899192" evidence="2">
    <location>
        <begin position="22"/>
        <end position="173"/>
    </location>
</feature>
<evidence type="ECO:0000256" key="2">
    <source>
        <dbReference type="SAM" id="SignalP"/>
    </source>
</evidence>
<feature type="signal peptide" evidence="2">
    <location>
        <begin position="1"/>
        <end position="21"/>
    </location>
</feature>
<reference evidence="3" key="1">
    <citation type="submission" date="2021-11" db="EMBL/GenBank/DDBJ databases">
        <title>Genome sequence.</title>
        <authorList>
            <person name="Sun Q."/>
        </authorList>
    </citation>
    <scope>NUCLEOTIDE SEQUENCE</scope>
    <source>
        <strain evidence="3">JC740</strain>
    </source>
</reference>
<dbReference type="PROSITE" id="PS51257">
    <property type="entry name" value="PROKAR_LIPOPROTEIN"/>
    <property type="match status" value="1"/>
</dbReference>
<protein>
    <submittedName>
        <fullName evidence="3">Uncharacterized protein</fullName>
    </submittedName>
</protein>
<name>A0ABS8NIC2_9BACT</name>
<evidence type="ECO:0000313" key="4">
    <source>
        <dbReference type="Proteomes" id="UP001430306"/>
    </source>
</evidence>
<sequence length="173" mass="18688">MNRLFRLMFVGALLLCASVMIGCKSESSEDSQTVTVDGPPPESIEGSHHDHPEHGPNGGELIELGKEAFHLEMLHDANVVTLNVLDSSATQPIKVEAKQLTVNLKHDGEVRSFTLNAAENSASSFSGNDPQLVEWVGLGAEGAVTIQIQGKSYSGKITHDHDHSGHDHEQHDH</sequence>
<keyword evidence="2" id="KW-0732">Signal</keyword>
<dbReference type="Proteomes" id="UP001430306">
    <property type="component" value="Unassembled WGS sequence"/>
</dbReference>
<accession>A0ABS8NIC2</accession>
<keyword evidence="4" id="KW-1185">Reference proteome</keyword>
<gene>
    <name evidence="3" type="ORF">LOC71_13515</name>
</gene>
<feature type="compositionally biased region" description="Basic and acidic residues" evidence="1">
    <location>
        <begin position="45"/>
        <end position="54"/>
    </location>
</feature>